<keyword evidence="1" id="KW-0812">Transmembrane</keyword>
<keyword evidence="1" id="KW-0472">Membrane</keyword>
<comment type="caution">
    <text evidence="2">The sequence shown here is derived from an EMBL/GenBank/DDBJ whole genome shotgun (WGS) entry which is preliminary data.</text>
</comment>
<sequence>MVKQAEPQSGPMPSMPTGASSQILKSAGFRKFSAVAMIILLYTTATPFSPIAWLTSSIEGSLFLDRILAGALLFAAMFFQWQVAVQAYPIAITLPTGNRTMISNGNIVQSTGDVIWIYEPSKYWEYVLIEGLGLIAVEWAGVELIRRGVVSVVIAALWIVGWSVTPERTKRQGWEYLKKFWFWIALDEIMRVGRGGGGGMRRKRW</sequence>
<proteinExistence type="predicted"/>
<evidence type="ECO:0000313" key="2">
    <source>
        <dbReference type="EMBL" id="TGO48865.1"/>
    </source>
</evidence>
<gene>
    <name evidence="2" type="ORF">BCON_0227g00090</name>
</gene>
<evidence type="ECO:0000313" key="3">
    <source>
        <dbReference type="Proteomes" id="UP000297527"/>
    </source>
</evidence>
<organism evidence="2 3">
    <name type="scientific">Botryotinia convoluta</name>
    <dbReference type="NCBI Taxonomy" id="54673"/>
    <lineage>
        <taxon>Eukaryota</taxon>
        <taxon>Fungi</taxon>
        <taxon>Dikarya</taxon>
        <taxon>Ascomycota</taxon>
        <taxon>Pezizomycotina</taxon>
        <taxon>Leotiomycetes</taxon>
        <taxon>Helotiales</taxon>
        <taxon>Sclerotiniaceae</taxon>
        <taxon>Botryotinia</taxon>
    </lineage>
</organism>
<accession>A0A4Z1HJ88</accession>
<protein>
    <submittedName>
        <fullName evidence="2">Uncharacterized protein</fullName>
    </submittedName>
</protein>
<feature type="transmembrane region" description="Helical" evidence="1">
    <location>
        <begin position="32"/>
        <end position="55"/>
    </location>
</feature>
<evidence type="ECO:0000256" key="1">
    <source>
        <dbReference type="SAM" id="Phobius"/>
    </source>
</evidence>
<dbReference type="AlphaFoldDB" id="A0A4Z1HJ88"/>
<keyword evidence="1" id="KW-1133">Transmembrane helix</keyword>
<keyword evidence="3" id="KW-1185">Reference proteome</keyword>
<name>A0A4Z1HJ88_9HELO</name>
<dbReference type="OrthoDB" id="5227396at2759"/>
<dbReference type="EMBL" id="PQXN01000226">
    <property type="protein sequence ID" value="TGO48865.1"/>
    <property type="molecule type" value="Genomic_DNA"/>
</dbReference>
<feature type="transmembrane region" description="Helical" evidence="1">
    <location>
        <begin position="67"/>
        <end position="91"/>
    </location>
</feature>
<dbReference type="Proteomes" id="UP000297527">
    <property type="component" value="Unassembled WGS sequence"/>
</dbReference>
<reference evidence="2 3" key="1">
    <citation type="submission" date="2017-12" db="EMBL/GenBank/DDBJ databases">
        <title>Comparative genomics of Botrytis spp.</title>
        <authorList>
            <person name="Valero-Jimenez C.A."/>
            <person name="Tapia P."/>
            <person name="Veloso J."/>
            <person name="Silva-Moreno E."/>
            <person name="Staats M."/>
            <person name="Valdes J.H."/>
            <person name="Van Kan J.A.L."/>
        </authorList>
    </citation>
    <scope>NUCLEOTIDE SEQUENCE [LARGE SCALE GENOMIC DNA]</scope>
    <source>
        <strain evidence="2 3">MUCL11595</strain>
    </source>
</reference>